<sequence>MPRPGASRGRRPCATGSSTPSTCDRATWHGSRPSTWSRACSRLHQRHPARGAAAGGPGPAVLCLGEPAAGRGPGGARVRRAGRGARPDGGDPGSGDPSGARDGPPAGGFEPHETLTIDQAVHGFTVAPARAAGLAAPTGTLRPGAPADLVAWSGDPWRVPATELGALRALTTAVGGVVRRTTA</sequence>
<dbReference type="SUPFAM" id="SSF51338">
    <property type="entry name" value="Composite domain of metallo-dependent hydrolases"/>
    <property type="match status" value="1"/>
</dbReference>
<keyword evidence="4" id="KW-1185">Reference proteome</keyword>
<evidence type="ECO:0000256" key="1">
    <source>
        <dbReference type="SAM" id="MobiDB-lite"/>
    </source>
</evidence>
<evidence type="ECO:0000313" key="4">
    <source>
        <dbReference type="Proteomes" id="UP000431092"/>
    </source>
</evidence>
<dbReference type="Gene3D" id="3.20.20.140">
    <property type="entry name" value="Metal-dependent hydrolases"/>
    <property type="match status" value="1"/>
</dbReference>
<feature type="compositionally biased region" description="Polar residues" evidence="1">
    <location>
        <begin position="15"/>
        <end position="24"/>
    </location>
</feature>
<dbReference type="Pfam" id="PF07969">
    <property type="entry name" value="Amidohydro_3"/>
    <property type="match status" value="1"/>
</dbReference>
<dbReference type="GO" id="GO:0016810">
    <property type="term" value="F:hydrolase activity, acting on carbon-nitrogen (but not peptide) bonds"/>
    <property type="evidence" value="ECO:0007669"/>
    <property type="project" value="InterPro"/>
</dbReference>
<keyword evidence="3" id="KW-0378">Hydrolase</keyword>
<proteinExistence type="predicted"/>
<organism evidence="3 4">
    <name type="scientific">Arsenicicoccus cauae</name>
    <dbReference type="NCBI Taxonomy" id="2663847"/>
    <lineage>
        <taxon>Bacteria</taxon>
        <taxon>Bacillati</taxon>
        <taxon>Actinomycetota</taxon>
        <taxon>Actinomycetes</taxon>
        <taxon>Micrococcales</taxon>
        <taxon>Intrasporangiaceae</taxon>
        <taxon>Arsenicicoccus</taxon>
    </lineage>
</organism>
<evidence type="ECO:0000313" key="3">
    <source>
        <dbReference type="EMBL" id="MTB71751.1"/>
    </source>
</evidence>
<feature type="compositionally biased region" description="Low complexity" evidence="1">
    <location>
        <begin position="94"/>
        <end position="108"/>
    </location>
</feature>
<dbReference type="InterPro" id="IPR011059">
    <property type="entry name" value="Metal-dep_hydrolase_composite"/>
</dbReference>
<dbReference type="AlphaFoldDB" id="A0A6I3ITY8"/>
<dbReference type="Gene3D" id="2.30.40.10">
    <property type="entry name" value="Urease, subunit C, domain 1"/>
    <property type="match status" value="1"/>
</dbReference>
<accession>A0A6I3ITY8</accession>
<reference evidence="3 4" key="1">
    <citation type="submission" date="2019-11" db="EMBL/GenBank/DDBJ databases">
        <title>Whole genome sequencing identifies a novel species of the genus Arsenicicoccus isolated from human blood.</title>
        <authorList>
            <person name="Jeong J.H."/>
            <person name="Kweon O.J."/>
            <person name="Kim H.R."/>
            <person name="Kim T.-H."/>
            <person name="Ha S.-M."/>
            <person name="Lee M.-K."/>
        </authorList>
    </citation>
    <scope>NUCLEOTIDE SEQUENCE [LARGE SCALE GENOMIC DNA]</scope>
    <source>
        <strain evidence="3 4">MKL-02</strain>
    </source>
</reference>
<gene>
    <name evidence="3" type="ORF">GGG17_07155</name>
</gene>
<feature type="region of interest" description="Disordered" evidence="1">
    <location>
        <begin position="1"/>
        <end position="112"/>
    </location>
</feature>
<dbReference type="InterPro" id="IPR013108">
    <property type="entry name" value="Amidohydro_3"/>
</dbReference>
<protein>
    <submittedName>
        <fullName evidence="3">Amidohydrolase family protein</fullName>
    </submittedName>
</protein>
<dbReference type="EMBL" id="WLVL01000023">
    <property type="protein sequence ID" value="MTB71751.1"/>
    <property type="molecule type" value="Genomic_DNA"/>
</dbReference>
<dbReference type="PANTHER" id="PTHR22642">
    <property type="entry name" value="IMIDAZOLONEPROPIONASE"/>
    <property type="match status" value="1"/>
</dbReference>
<dbReference type="PANTHER" id="PTHR22642:SF2">
    <property type="entry name" value="PROTEIN LONG AFTER FAR-RED 3"/>
    <property type="match status" value="1"/>
</dbReference>
<feature type="domain" description="Amidohydrolase 3" evidence="2">
    <location>
        <begin position="107"/>
        <end position="178"/>
    </location>
</feature>
<name>A0A6I3ITY8_9MICO</name>
<comment type="caution">
    <text evidence="3">The sequence shown here is derived from an EMBL/GenBank/DDBJ whole genome shotgun (WGS) entry which is preliminary data.</text>
</comment>
<evidence type="ECO:0000259" key="2">
    <source>
        <dbReference type="Pfam" id="PF07969"/>
    </source>
</evidence>
<dbReference type="Proteomes" id="UP000431092">
    <property type="component" value="Unassembled WGS sequence"/>
</dbReference>